<keyword evidence="22" id="KW-1185">Reference proteome</keyword>
<comment type="catalytic activity">
    <reaction evidence="12">
        <text>hydrogencarbonate + acetyl-CoA + ATP = malonyl-CoA + ADP + phosphate + H(+)</text>
        <dbReference type="Rhea" id="RHEA:11308"/>
        <dbReference type="ChEBI" id="CHEBI:15378"/>
        <dbReference type="ChEBI" id="CHEBI:17544"/>
        <dbReference type="ChEBI" id="CHEBI:30616"/>
        <dbReference type="ChEBI" id="CHEBI:43474"/>
        <dbReference type="ChEBI" id="CHEBI:57288"/>
        <dbReference type="ChEBI" id="CHEBI:57384"/>
        <dbReference type="ChEBI" id="CHEBI:456216"/>
        <dbReference type="EC" id="6.4.1.2"/>
    </reaction>
</comment>
<evidence type="ECO:0000256" key="9">
    <source>
        <dbReference type="ARBA" id="ARBA00023160"/>
    </source>
</evidence>
<comment type="catalytic activity">
    <reaction evidence="13">
        <text>N(6)-biotinyl-L-lysyl-[protein] + hydrogencarbonate + ATP = N(6)-carboxybiotinyl-L-lysyl-[protein] + ADP + phosphate + H(+)</text>
        <dbReference type="Rhea" id="RHEA:13501"/>
        <dbReference type="Rhea" id="RHEA-COMP:10505"/>
        <dbReference type="Rhea" id="RHEA-COMP:10506"/>
        <dbReference type="ChEBI" id="CHEBI:15378"/>
        <dbReference type="ChEBI" id="CHEBI:17544"/>
        <dbReference type="ChEBI" id="CHEBI:30616"/>
        <dbReference type="ChEBI" id="CHEBI:43474"/>
        <dbReference type="ChEBI" id="CHEBI:83144"/>
        <dbReference type="ChEBI" id="CHEBI:83145"/>
        <dbReference type="ChEBI" id="CHEBI:456216"/>
        <dbReference type="EC" id="6.3.4.14"/>
    </reaction>
</comment>
<keyword evidence="6" id="KW-0276">Fatty acid metabolism</keyword>
<keyword evidence="3" id="KW-0444">Lipid biosynthesis</keyword>
<dbReference type="InterPro" id="IPR005479">
    <property type="entry name" value="CPAse_ATP-bd"/>
</dbReference>
<gene>
    <name evidence="21" type="ORF">DGYR_LOCUS5954</name>
</gene>
<dbReference type="InterPro" id="IPR013537">
    <property type="entry name" value="AcCoA_COase_cen"/>
</dbReference>
<comment type="cofactor">
    <cofactor evidence="1">
        <name>biotin</name>
        <dbReference type="ChEBI" id="CHEBI:57586"/>
    </cofactor>
</comment>
<evidence type="ECO:0000259" key="20">
    <source>
        <dbReference type="PROSITE" id="PS50989"/>
    </source>
</evidence>
<dbReference type="Pfam" id="PF00364">
    <property type="entry name" value="Biotin_lipoyl"/>
    <property type="match status" value="1"/>
</dbReference>
<dbReference type="InterPro" id="IPR000089">
    <property type="entry name" value="Biotin_lipoyl"/>
</dbReference>
<dbReference type="PROSITE" id="PS00867">
    <property type="entry name" value="CPSASE_2"/>
    <property type="match status" value="1"/>
</dbReference>
<feature type="domain" description="CoA carboxyltransferase N-terminal" evidence="19">
    <location>
        <begin position="1531"/>
        <end position="1870"/>
    </location>
</feature>
<evidence type="ECO:0000259" key="16">
    <source>
        <dbReference type="PROSITE" id="PS50968"/>
    </source>
</evidence>
<dbReference type="Pfam" id="PF21385">
    <property type="entry name" value="ACCA_BT"/>
    <property type="match status" value="1"/>
</dbReference>
<dbReference type="EMBL" id="CAJFCJ010000007">
    <property type="protein sequence ID" value="CAD5117424.1"/>
    <property type="molecule type" value="Genomic_DNA"/>
</dbReference>
<evidence type="ECO:0000256" key="10">
    <source>
        <dbReference type="ARBA" id="ARBA00023267"/>
    </source>
</evidence>
<evidence type="ECO:0000256" key="12">
    <source>
        <dbReference type="ARBA" id="ARBA00048065"/>
    </source>
</evidence>
<dbReference type="PANTHER" id="PTHR45728:SF3">
    <property type="entry name" value="ACETYL-COA CARBOXYLASE"/>
    <property type="match status" value="1"/>
</dbReference>
<dbReference type="SUPFAM" id="SSF52096">
    <property type="entry name" value="ClpP/crotonase"/>
    <property type="match status" value="2"/>
</dbReference>
<proteinExistence type="predicted"/>
<feature type="domain" description="CoA carboxyltransferase C-terminal" evidence="20">
    <location>
        <begin position="1874"/>
        <end position="2188"/>
    </location>
</feature>
<dbReference type="InterPro" id="IPR049074">
    <property type="entry name" value="ACCA_BT"/>
</dbReference>
<evidence type="ECO:0000256" key="6">
    <source>
        <dbReference type="ARBA" id="ARBA00022832"/>
    </source>
</evidence>
<dbReference type="Gene3D" id="3.30.1490.20">
    <property type="entry name" value="ATP-grasp fold, A domain"/>
    <property type="match status" value="1"/>
</dbReference>
<reference evidence="21 22" key="1">
    <citation type="submission" date="2020-08" db="EMBL/GenBank/DDBJ databases">
        <authorList>
            <person name="Hejnol A."/>
        </authorList>
    </citation>
    <scope>NUCLEOTIDE SEQUENCE [LARGE SCALE GENOMIC DNA]</scope>
</reference>
<evidence type="ECO:0000256" key="11">
    <source>
        <dbReference type="ARBA" id="ARBA00023268"/>
    </source>
</evidence>
<dbReference type="FunFam" id="2.40.50.100:FF:000005">
    <property type="entry name" value="Acetyl-CoA carboxylase 1"/>
    <property type="match status" value="1"/>
</dbReference>
<evidence type="ECO:0000256" key="7">
    <source>
        <dbReference type="ARBA" id="ARBA00022840"/>
    </source>
</evidence>
<dbReference type="InterPro" id="IPR011763">
    <property type="entry name" value="COA_CT_C"/>
</dbReference>
<dbReference type="PROSITE" id="PS50979">
    <property type="entry name" value="BC"/>
    <property type="match status" value="1"/>
</dbReference>
<dbReference type="OrthoDB" id="14612at2759"/>
<dbReference type="Gene3D" id="3.90.1770.10">
    <property type="entry name" value="PreATP-grasp domain"/>
    <property type="match status" value="1"/>
</dbReference>
<evidence type="ECO:0000256" key="3">
    <source>
        <dbReference type="ARBA" id="ARBA00022516"/>
    </source>
</evidence>
<dbReference type="InterPro" id="IPR011053">
    <property type="entry name" value="Single_hybrid_motif"/>
</dbReference>
<dbReference type="Pfam" id="PF02785">
    <property type="entry name" value="Biotin_carb_C"/>
    <property type="match status" value="1"/>
</dbReference>
<dbReference type="InterPro" id="IPR013815">
    <property type="entry name" value="ATP_grasp_subdomain_1"/>
</dbReference>
<evidence type="ECO:0000256" key="1">
    <source>
        <dbReference type="ARBA" id="ARBA00001953"/>
    </source>
</evidence>
<feature type="domain" description="Biotin carboxylation" evidence="18">
    <location>
        <begin position="81"/>
        <end position="584"/>
    </location>
</feature>
<accession>A0A7I8VMB6</accession>
<keyword evidence="7 14" id="KW-0067">ATP-binding</keyword>
<dbReference type="PROSITE" id="PS50968">
    <property type="entry name" value="BIOTINYL_LIPOYL"/>
    <property type="match status" value="1"/>
</dbReference>
<dbReference type="FunFam" id="3.90.226.10:FF:000010">
    <property type="entry name" value="acetyl-CoA carboxylase isoform X2"/>
    <property type="match status" value="1"/>
</dbReference>
<keyword evidence="5 14" id="KW-0547">Nucleotide-binding</keyword>
<comment type="caution">
    <text evidence="21">The sequence shown here is derived from an EMBL/GenBank/DDBJ whole genome shotgun (WGS) entry which is preliminary data.</text>
</comment>
<dbReference type="Gene3D" id="3.40.50.20">
    <property type="match status" value="1"/>
</dbReference>
<keyword evidence="4" id="KW-0436">Ligase</keyword>
<feature type="compositionally biased region" description="Basic and acidic residues" evidence="15">
    <location>
        <begin position="1228"/>
        <end position="1237"/>
    </location>
</feature>
<dbReference type="UniPathway" id="UPA00655">
    <property type="reaction ID" value="UER00711"/>
</dbReference>
<evidence type="ECO:0000256" key="13">
    <source>
        <dbReference type="ARBA" id="ARBA00048600"/>
    </source>
</evidence>
<dbReference type="Proteomes" id="UP000549394">
    <property type="component" value="Unassembled WGS sequence"/>
</dbReference>
<dbReference type="InterPro" id="IPR034733">
    <property type="entry name" value="AcCoA_carboxyl_beta"/>
</dbReference>
<evidence type="ECO:0000313" key="22">
    <source>
        <dbReference type="Proteomes" id="UP000549394"/>
    </source>
</evidence>
<dbReference type="InterPro" id="IPR011762">
    <property type="entry name" value="COA_CT_N"/>
</dbReference>
<dbReference type="Pfam" id="PF08326">
    <property type="entry name" value="ACC_central"/>
    <property type="match status" value="1"/>
</dbReference>
<dbReference type="InterPro" id="IPR049076">
    <property type="entry name" value="ACCA"/>
</dbReference>
<name>A0A7I8VMB6_9ANNE</name>
<evidence type="ECO:0000259" key="17">
    <source>
        <dbReference type="PROSITE" id="PS50975"/>
    </source>
</evidence>
<keyword evidence="11" id="KW-0511">Multifunctional enzyme</keyword>
<dbReference type="GO" id="GO:0004075">
    <property type="term" value="F:biotin carboxylase activity"/>
    <property type="evidence" value="ECO:0007669"/>
    <property type="project" value="UniProtKB-EC"/>
</dbReference>
<feature type="region of interest" description="Disordered" evidence="15">
    <location>
        <begin position="1"/>
        <end position="35"/>
    </location>
</feature>
<dbReference type="Gene3D" id="3.30.470.20">
    <property type="entry name" value="ATP-grasp fold, B domain"/>
    <property type="match status" value="1"/>
</dbReference>
<feature type="region of interest" description="Disordered" evidence="15">
    <location>
        <begin position="1226"/>
        <end position="1246"/>
    </location>
</feature>
<dbReference type="CDD" id="cd06850">
    <property type="entry name" value="biotinyl_domain"/>
    <property type="match status" value="1"/>
</dbReference>
<evidence type="ECO:0000256" key="15">
    <source>
        <dbReference type="SAM" id="MobiDB-lite"/>
    </source>
</evidence>
<feature type="domain" description="Lipoyl-binding" evidence="16">
    <location>
        <begin position="711"/>
        <end position="785"/>
    </location>
</feature>
<sequence length="2301" mass="260292">MAKNMNGKRKDVKFVIADDSSPEAEDQMPKSPSNIKKDVSKIYARSMSGPQFNFSTIAKAKKEAIVATPEEYVKRFGGTRVISKILIANNGIAAVKCIRSIRRWSYEIFRNERAVKFVVMVTPEDLKANAEYIRLADQYIPVPGGTNNNNYANVDLILDIAKRTKVQGVWAGWGHASEFPRLPESLHRNNIIFIGPPEHAMWALGDKIASSIVAQSCGVPTLPWNGSHLKIEYDLDQIAKGEVVTVPQDIYTQGCVANVSEGLKSAKEIGFPVMIKASEGGGGKGIRKVNHEDDFPNAFRQVQTEVPGSPIFIMQLAKGSRHLEVQVLADKYGNAVSLFGRDCSIQRRHQKIIEEAPITIAPEHIRTKMEKAAVTLAKLVGYQSAGTVEYLYNPTDESFHFLELNPRLQVEHPCTEMVCDVNLPSAMLEVGMGIPLWRIKTIRTMYGEDPMGDSKIDFENPAYEPKPRGHVIASRITSENPDEGFKPSSGTVQELNFRSSKNVWGYFSVSAAGGLHEFADSQFGHCFSWGEDRNCARENMVIALKELSIRGDFRTTVEYLITLFETECFQRNSIDTAWLDKLIAEKIQSEKPDPLLGVLCGGLHVAEQTILENLQNFQSTLERGQILPANSLKNSCEVELIHEGIKYRAVVSKLGPTSFLIRMNDSFIEVDAHRLSDGGLLISLDGDSHTTYMKEEVGGYRVVIGNKTCNLEKENDPAALRAPSTGKLINFLVEDGAHIAAGSVYAEIEVMKMIMELRVNESGVINHIKRSGAILEAGDLVARLELDDPSRVQKAIPYQGKLPETTHNGNAHGDKLHQIFQRCKQTLINILDGYCEGEEHFKNRVRTTVETLMKCLNDPALPLLELQELVSAVSGRIPPEVEREIKQSMASYASNITSILCQFPSHSISKYIDSYAASIQRKTERDVYFMTVQGIVQLTQRYLHGTRGHMRNVVAELIKKYVDVEKQFQHFHYDKCVAHIRDTHKKDMAAVSSVILSHAHVAEKNTLIITLLDQLFGGERDFGLTEDMQKLLTELTMLNKVENSKVALKARQILIAAHQPAYELRHNQVENIFLKAIDTYGHDISPDNLKQLIKTETLIFDVLHDFFFYSNLAVRRAAFEVYVRRAYIAYDLNCIQHDLLKGDLCIVEFQFLLPSSHPNRFHQRKTSYMLPRVSSLGDEMAAVANYLPCQRTGVMAAFRCFDEFVRYFDDLLKRFVKTNNCTTMNGDDASHQYDSRRSSSSSLGSVLGDDEPIHILNIAISCKHDEEDRELADRFEQFCVQHRPVLNERGIRRATFILLKNREFPKYFTFRSREGFTEDRIYRHLEPALAFQLEINRMRNFNLEAIPVANHRIHLYLGRAKQVAKGQEVTDYRFFVRVIIRHSDLVSREASFEYLRSEGERMLLEAMDALEVAFEHPLSKRTDCNHVFLNFVPTMVMADPIKIEDTVRNMVMCYGHRIWKLRVLQAEVKMNVKKTQESEPMPIRVFVNNDSGYYLDITTYKEINDGKGGQVHFESLGKKKGPLHGLILSTPYMTKDQLQLKRFQAQSAGTTYAYDLPELFKQALVKLWKKYYASKGEAEENFQNTELDCFSFVELVIGQDGKLKEFNRLQGENDCGMVAWKFTLKTPEFPNGRSAIVIANDITFQIGSFGPKEDDLFLKASELARAEGIPRIYVSANSGARIGLAKEIMHHFRVAWKDDKDVEKGFNYLYLTPDDYKKVMSSVHVEHVVEKGESRYKLLDIIGAEDGLGVENLRGSGTIAGETSQAYNEIPTISLVTCRAVGIGAYLVRLGQRVVQTENAHIILTGAGALNKVLGREVYTSNNQLGGIQIMHNNGVTHTVVKDDFEGVEAILRWLAYVPRCRDGPLPILTSQDPIEREIEFKPPKTPHDPRLMLDGKYCENGRWISGFFDKNSWEEMMAPWAQTVITGRARLGGIPVGVICVETRSVEAKVPADPANLDSETLVIPQAGQVWFPDSAYKTAQAIKDLNREQLPLFIFANWRGFSGGMKDMYDQVLKFGSYIVDGLREYKQPIIVYLPPGAELRGGAWVVVDPTINERHMEMYADKESRGGVLEPAGTVEIKFKLREQIKAMTRLDETYRKLKKSLNEPNLTPADKIALEKKLRERESLIAPVYHQIAIAFADLHDTAGRMQEKGVINDVLTWKTSRKYLYWRLRRLLLEETYIKKVQELNPTLNDAQIRMMLSRWFTEHKGAVNAYLWEDDNMTVTEWLQTQLDNGLHNSGIAENLAAIRRDYALEQIKKVLKENEDIAMDSVAYAISILNAGEKSEVVKMLSENTPMQNS</sequence>
<dbReference type="GO" id="GO:0046872">
    <property type="term" value="F:metal ion binding"/>
    <property type="evidence" value="ECO:0007669"/>
    <property type="project" value="InterPro"/>
</dbReference>
<dbReference type="FunFam" id="2.40.460.10:FF:000001">
    <property type="entry name" value="Acetyl-CoA carboxylase 1"/>
    <property type="match status" value="1"/>
</dbReference>
<dbReference type="GO" id="GO:0003989">
    <property type="term" value="F:acetyl-CoA carboxylase activity"/>
    <property type="evidence" value="ECO:0007669"/>
    <property type="project" value="UniProtKB-EC"/>
</dbReference>
<dbReference type="Pfam" id="PF02786">
    <property type="entry name" value="CPSase_L_D2"/>
    <property type="match status" value="1"/>
</dbReference>
<dbReference type="SUPFAM" id="SSF52440">
    <property type="entry name" value="PreATP-grasp domain"/>
    <property type="match status" value="1"/>
</dbReference>
<feature type="domain" description="ATP-grasp" evidence="17">
    <location>
        <begin position="236"/>
        <end position="432"/>
    </location>
</feature>
<dbReference type="Pfam" id="PF00289">
    <property type="entry name" value="Biotin_carb_N"/>
    <property type="match status" value="1"/>
</dbReference>
<dbReference type="PROSITE" id="PS50989">
    <property type="entry name" value="COA_CT_CTER"/>
    <property type="match status" value="1"/>
</dbReference>
<keyword evidence="9" id="KW-0275">Fatty acid biosynthesis</keyword>
<dbReference type="FunFam" id="3.30.1490.20:FF:000003">
    <property type="entry name" value="acetyl-CoA carboxylase isoform X1"/>
    <property type="match status" value="1"/>
</dbReference>
<dbReference type="SMART" id="SM00878">
    <property type="entry name" value="Biotin_carb_C"/>
    <property type="match status" value="1"/>
</dbReference>
<dbReference type="SUPFAM" id="SSF56059">
    <property type="entry name" value="Glutathione synthetase ATP-binding domain-like"/>
    <property type="match status" value="1"/>
</dbReference>
<protein>
    <submittedName>
        <fullName evidence="21">DgyrCDS6194</fullName>
    </submittedName>
</protein>
<organism evidence="21 22">
    <name type="scientific">Dimorphilus gyrociliatus</name>
    <dbReference type="NCBI Taxonomy" id="2664684"/>
    <lineage>
        <taxon>Eukaryota</taxon>
        <taxon>Metazoa</taxon>
        <taxon>Spiralia</taxon>
        <taxon>Lophotrochozoa</taxon>
        <taxon>Annelida</taxon>
        <taxon>Polychaeta</taxon>
        <taxon>Polychaeta incertae sedis</taxon>
        <taxon>Dinophilidae</taxon>
        <taxon>Dimorphilus</taxon>
    </lineage>
</organism>
<dbReference type="GO" id="GO:2001295">
    <property type="term" value="P:malonyl-CoA biosynthetic process"/>
    <property type="evidence" value="ECO:0007669"/>
    <property type="project" value="UniProtKB-UniPathway"/>
</dbReference>
<dbReference type="PROSITE" id="PS50975">
    <property type="entry name" value="ATP_GRASP"/>
    <property type="match status" value="1"/>
</dbReference>
<dbReference type="PANTHER" id="PTHR45728">
    <property type="entry name" value="ACETYL-COA CARBOXYLASE, ISOFORM A"/>
    <property type="match status" value="1"/>
</dbReference>
<evidence type="ECO:0000313" key="21">
    <source>
        <dbReference type="EMBL" id="CAD5117424.1"/>
    </source>
</evidence>
<dbReference type="InterPro" id="IPR029045">
    <property type="entry name" value="ClpP/crotonase-like_dom_sf"/>
</dbReference>
<dbReference type="InterPro" id="IPR005481">
    <property type="entry name" value="BC-like_N"/>
</dbReference>
<evidence type="ECO:0000256" key="8">
    <source>
        <dbReference type="ARBA" id="ARBA00023098"/>
    </source>
</evidence>
<dbReference type="GO" id="GO:0005524">
    <property type="term" value="F:ATP binding"/>
    <property type="evidence" value="ECO:0007669"/>
    <property type="project" value="UniProtKB-UniRule"/>
</dbReference>
<evidence type="ECO:0000259" key="18">
    <source>
        <dbReference type="PROSITE" id="PS50979"/>
    </source>
</evidence>
<dbReference type="Pfam" id="PF01039">
    <property type="entry name" value="Carboxyl_trans"/>
    <property type="match status" value="1"/>
</dbReference>
<evidence type="ECO:0000256" key="14">
    <source>
        <dbReference type="PROSITE-ProRule" id="PRU00409"/>
    </source>
</evidence>
<dbReference type="Gene3D" id="3.90.226.10">
    <property type="entry name" value="2-enoyl-CoA Hydratase, Chain A, domain 1"/>
    <property type="match status" value="2"/>
</dbReference>
<comment type="pathway">
    <text evidence="2">Lipid metabolism; malonyl-CoA biosynthesis; malonyl-CoA from acetyl-CoA: step 1/1.</text>
</comment>
<keyword evidence="8" id="KW-0443">Lipid metabolism</keyword>
<dbReference type="SUPFAM" id="SSF51246">
    <property type="entry name" value="Rudiment single hybrid motif"/>
    <property type="match status" value="1"/>
</dbReference>
<dbReference type="PROSITE" id="PS50980">
    <property type="entry name" value="COA_CT_NTER"/>
    <property type="match status" value="1"/>
</dbReference>
<dbReference type="PROSITE" id="PS00866">
    <property type="entry name" value="CPSASE_1"/>
    <property type="match status" value="1"/>
</dbReference>
<dbReference type="InterPro" id="IPR016185">
    <property type="entry name" value="PreATP-grasp_dom_sf"/>
</dbReference>
<dbReference type="Gene3D" id="2.40.50.100">
    <property type="match status" value="1"/>
</dbReference>
<keyword evidence="10" id="KW-0092">Biotin</keyword>
<evidence type="ECO:0000256" key="5">
    <source>
        <dbReference type="ARBA" id="ARBA00022741"/>
    </source>
</evidence>
<dbReference type="Gene3D" id="2.40.460.10">
    <property type="entry name" value="Biotin dependent carboxylase carboxyltransferase"/>
    <property type="match status" value="1"/>
</dbReference>
<dbReference type="InterPro" id="IPR005482">
    <property type="entry name" value="Biotin_COase_C"/>
</dbReference>
<evidence type="ECO:0000259" key="19">
    <source>
        <dbReference type="PROSITE" id="PS50980"/>
    </source>
</evidence>
<dbReference type="GO" id="GO:0006633">
    <property type="term" value="P:fatty acid biosynthetic process"/>
    <property type="evidence" value="ECO:0007669"/>
    <property type="project" value="UniProtKB-KW"/>
</dbReference>
<dbReference type="FunFam" id="3.40.50.20:FF:000005">
    <property type="entry name" value="acetyl-CoA carboxylase isoform X2"/>
    <property type="match status" value="1"/>
</dbReference>
<dbReference type="InterPro" id="IPR011764">
    <property type="entry name" value="Biotin_carboxylation_dom"/>
</dbReference>
<evidence type="ECO:0000256" key="2">
    <source>
        <dbReference type="ARBA" id="ARBA00004956"/>
    </source>
</evidence>
<dbReference type="InterPro" id="IPR011054">
    <property type="entry name" value="Rudment_hybrid_motif"/>
</dbReference>
<evidence type="ECO:0000256" key="4">
    <source>
        <dbReference type="ARBA" id="ARBA00022598"/>
    </source>
</evidence>
<dbReference type="InterPro" id="IPR011761">
    <property type="entry name" value="ATP-grasp"/>
</dbReference>
<dbReference type="SUPFAM" id="SSF51230">
    <property type="entry name" value="Single hybrid motif"/>
    <property type="match status" value="1"/>
</dbReference>
<dbReference type="GO" id="GO:0005739">
    <property type="term" value="C:mitochondrion"/>
    <property type="evidence" value="ECO:0007669"/>
    <property type="project" value="TreeGrafter"/>
</dbReference>